<evidence type="ECO:0000256" key="1">
    <source>
        <dbReference type="SAM" id="Phobius"/>
    </source>
</evidence>
<evidence type="ECO:0000313" key="3">
    <source>
        <dbReference type="Proteomes" id="UP000591537"/>
    </source>
</evidence>
<organism evidence="2 3">
    <name type="scientific">Streptomyces paradoxus</name>
    <dbReference type="NCBI Taxonomy" id="66375"/>
    <lineage>
        <taxon>Bacteria</taxon>
        <taxon>Bacillati</taxon>
        <taxon>Actinomycetota</taxon>
        <taxon>Actinomycetes</taxon>
        <taxon>Kitasatosporales</taxon>
        <taxon>Streptomycetaceae</taxon>
        <taxon>Streptomyces</taxon>
    </lineage>
</organism>
<protein>
    <submittedName>
        <fullName evidence="2">Uncharacterized protein</fullName>
    </submittedName>
</protein>
<dbReference type="Proteomes" id="UP000591537">
    <property type="component" value="Unassembled WGS sequence"/>
</dbReference>
<proteinExistence type="predicted"/>
<dbReference type="RefSeq" id="WP_184566406.1">
    <property type="nucleotide sequence ID" value="NZ_BAAARS010000012.1"/>
</dbReference>
<comment type="caution">
    <text evidence="2">The sequence shown here is derived from an EMBL/GenBank/DDBJ whole genome shotgun (WGS) entry which is preliminary data.</text>
</comment>
<sequence>MTFDWKIPPWQRNEDCTHMAVMLTSAGGEQVALTTESVRGDNATEALADLLMGPGGAGGAVLLPSLIAVVVRRGIDVMWMAQPPIHVAAVGDGEWNIAVEGADKDDVTAFSAKDTRDLFARLQAAYSAG</sequence>
<dbReference type="AlphaFoldDB" id="A0A7W9WLU1"/>
<evidence type="ECO:0000313" key="2">
    <source>
        <dbReference type="EMBL" id="MBB6080990.1"/>
    </source>
</evidence>
<dbReference type="EMBL" id="JACHGV010000015">
    <property type="protein sequence ID" value="MBB6080990.1"/>
    <property type="molecule type" value="Genomic_DNA"/>
</dbReference>
<accession>A0A7W9WLU1</accession>
<name>A0A7W9WLU1_9ACTN</name>
<keyword evidence="3" id="KW-1185">Reference proteome</keyword>
<gene>
    <name evidence="2" type="ORF">HNR57_006941</name>
</gene>
<keyword evidence="1" id="KW-0812">Transmembrane</keyword>
<feature type="transmembrane region" description="Helical" evidence="1">
    <location>
        <begin position="51"/>
        <end position="71"/>
    </location>
</feature>
<keyword evidence="1" id="KW-1133">Transmembrane helix</keyword>
<keyword evidence="1" id="KW-0472">Membrane</keyword>
<reference evidence="2 3" key="1">
    <citation type="submission" date="2020-08" db="EMBL/GenBank/DDBJ databases">
        <title>Genomic Encyclopedia of Type Strains, Phase IV (KMG-IV): sequencing the most valuable type-strain genomes for metagenomic binning, comparative biology and taxonomic classification.</title>
        <authorList>
            <person name="Goeker M."/>
        </authorList>
    </citation>
    <scope>NUCLEOTIDE SEQUENCE [LARGE SCALE GENOMIC DNA]</scope>
    <source>
        <strain evidence="2 3">DSM 43350</strain>
    </source>
</reference>